<evidence type="ECO:0000313" key="2">
    <source>
        <dbReference type="EMBL" id="JAG53580.1"/>
    </source>
</evidence>
<organism evidence="2">
    <name type="scientific">Lygus hesperus</name>
    <name type="common">Western plant bug</name>
    <dbReference type="NCBI Taxonomy" id="30085"/>
    <lineage>
        <taxon>Eukaryota</taxon>
        <taxon>Metazoa</taxon>
        <taxon>Ecdysozoa</taxon>
        <taxon>Arthropoda</taxon>
        <taxon>Hexapoda</taxon>
        <taxon>Insecta</taxon>
        <taxon>Pterygota</taxon>
        <taxon>Neoptera</taxon>
        <taxon>Paraneoptera</taxon>
        <taxon>Hemiptera</taxon>
        <taxon>Heteroptera</taxon>
        <taxon>Panheteroptera</taxon>
        <taxon>Cimicomorpha</taxon>
        <taxon>Miridae</taxon>
        <taxon>Mirini</taxon>
        <taxon>Lygus</taxon>
    </lineage>
</organism>
<dbReference type="AlphaFoldDB" id="A0A0K8SLB3"/>
<feature type="chain" id="PRO_5005519412" evidence="1">
    <location>
        <begin position="22"/>
        <end position="114"/>
    </location>
</feature>
<reference evidence="2" key="1">
    <citation type="submission" date="2014-09" db="EMBL/GenBank/DDBJ databases">
        <authorList>
            <person name="Magalhaes I.L.F."/>
            <person name="Oliveira U."/>
            <person name="Santos F.R."/>
            <person name="Vidigal T.H.D.A."/>
            <person name="Brescovit A.D."/>
            <person name="Santos A.J."/>
        </authorList>
    </citation>
    <scope>NUCLEOTIDE SEQUENCE</scope>
</reference>
<proteinExistence type="predicted"/>
<feature type="signal peptide" evidence="1">
    <location>
        <begin position="1"/>
        <end position="21"/>
    </location>
</feature>
<name>A0A0K8SLB3_LYGHE</name>
<dbReference type="EMBL" id="GBRD01012244">
    <property type="protein sequence ID" value="JAG53580.1"/>
    <property type="molecule type" value="Transcribed_RNA"/>
</dbReference>
<evidence type="ECO:0000256" key="1">
    <source>
        <dbReference type="SAM" id="SignalP"/>
    </source>
</evidence>
<accession>A0A0K8SLB3</accession>
<keyword evidence="1" id="KW-0732">Signal</keyword>
<sequence>MLIPHVTVVLTVSALLNTAFCRIISRHLSPVDKKILIEEMERSGAPAIDRFIDGSVEVEKNKGATYHFDYKNNETGKECHGFFKKFRKGNSNKIRSQRRWKCKEGSIEASNSEE</sequence>
<protein>
    <submittedName>
        <fullName evidence="2">Uncharacterized protein</fullName>
    </submittedName>
</protein>